<evidence type="ECO:0000259" key="12">
    <source>
        <dbReference type="Pfam" id="PF20463"/>
    </source>
</evidence>
<dbReference type="SUPFAM" id="SSF55021">
    <property type="entry name" value="ACT-like"/>
    <property type="match status" value="1"/>
</dbReference>
<dbReference type="InterPro" id="IPR036291">
    <property type="entry name" value="NAD(P)-bd_dom_sf"/>
</dbReference>
<evidence type="ECO:0000256" key="10">
    <source>
        <dbReference type="ARBA" id="ARBA00049260"/>
    </source>
</evidence>
<dbReference type="GO" id="GO:0006571">
    <property type="term" value="P:tyrosine biosynthetic process"/>
    <property type="evidence" value="ECO:0007669"/>
    <property type="project" value="UniProtKB-UniPathway"/>
</dbReference>
<comment type="similarity">
    <text evidence="2">Belongs to the prephenate/arogenate dehydrogenase family.</text>
</comment>
<dbReference type="Proteomes" id="UP000199428">
    <property type="component" value="Unassembled WGS sequence"/>
</dbReference>
<dbReference type="PANTHER" id="PTHR21363:SF0">
    <property type="entry name" value="PREPHENATE DEHYDROGENASE [NADP(+)]"/>
    <property type="match status" value="1"/>
</dbReference>
<dbReference type="InterPro" id="IPR046825">
    <property type="entry name" value="PDH_C"/>
</dbReference>
<evidence type="ECO:0000256" key="8">
    <source>
        <dbReference type="ARBA" id="ARBA00023027"/>
    </source>
</evidence>
<evidence type="ECO:0000313" key="14">
    <source>
        <dbReference type="Proteomes" id="UP000199428"/>
    </source>
</evidence>
<keyword evidence="7" id="KW-0560">Oxidoreductase</keyword>
<feature type="domain" description="Prephenate dehydrogenase dimerization" evidence="12">
    <location>
        <begin position="174"/>
        <end position="272"/>
    </location>
</feature>
<evidence type="ECO:0000256" key="4">
    <source>
        <dbReference type="ARBA" id="ARBA00016891"/>
    </source>
</evidence>
<dbReference type="SUPFAM" id="SSF51735">
    <property type="entry name" value="NAD(P)-binding Rossmann-fold domains"/>
    <property type="match status" value="1"/>
</dbReference>
<dbReference type="AlphaFoldDB" id="A0A1G5RT81"/>
<evidence type="ECO:0000256" key="2">
    <source>
        <dbReference type="ARBA" id="ARBA00007964"/>
    </source>
</evidence>
<keyword evidence="6" id="KW-0028">Amino-acid biosynthesis</keyword>
<accession>A0A1G5RT81</accession>
<dbReference type="EMBL" id="FMWK01000003">
    <property type="protein sequence ID" value="SCZ77294.1"/>
    <property type="molecule type" value="Genomic_DNA"/>
</dbReference>
<evidence type="ECO:0000256" key="3">
    <source>
        <dbReference type="ARBA" id="ARBA00012068"/>
    </source>
</evidence>
<dbReference type="EC" id="1.3.1.12" evidence="3"/>
<evidence type="ECO:0000256" key="9">
    <source>
        <dbReference type="ARBA" id="ARBA00023141"/>
    </source>
</evidence>
<sequence length="366" mass="40675">MKTKTIGFVGLGLIGGSIAKAILNVYPNTRILATASRESTIEAAFEERLINNNGLLKIHQFGQCDIIFLCSPVKINCDYLRQLKDVVKPDCIITDVGSVKGDITSVARELGMTNQFIGGHPMTGSELTGLEHSNALLLENAYYILTADSEMNPETYDEFASYIGSLGAIPIKLTPEEHDDATAAVSHLPHVIAASLVNLVQDTDDERSICKTIAAGGFKDITRIASGSPTMWQHIFLSNRDALIKLLDIYKDELESFRTAILKSDADELLKLWTKAKDYRDSITIPDNALLRFYELYCDIDDKPGTLVGVLQLLADAEISVKNIDIIHNREFEPGVLRIEFYTDEAMKNAQTILTHNNYYVRQRTN</sequence>
<dbReference type="InterPro" id="IPR008927">
    <property type="entry name" value="6-PGluconate_DH-like_C_sf"/>
</dbReference>
<dbReference type="GO" id="GO:0008977">
    <property type="term" value="F:prephenate dehydrogenase (NAD+) activity"/>
    <property type="evidence" value="ECO:0007669"/>
    <property type="project" value="UniProtKB-EC"/>
</dbReference>
<dbReference type="FunFam" id="3.40.50.720:FF:000208">
    <property type="entry name" value="Prephenate dehydrogenase"/>
    <property type="match status" value="1"/>
</dbReference>
<evidence type="ECO:0000256" key="1">
    <source>
        <dbReference type="ARBA" id="ARBA00005067"/>
    </source>
</evidence>
<dbReference type="RefSeq" id="WP_090161193.1">
    <property type="nucleotide sequence ID" value="NZ_FMWK01000003.1"/>
</dbReference>
<evidence type="ECO:0000256" key="6">
    <source>
        <dbReference type="ARBA" id="ARBA00022605"/>
    </source>
</evidence>
<dbReference type="InterPro" id="IPR050812">
    <property type="entry name" value="Preph/Arog_dehydrog"/>
</dbReference>
<dbReference type="Gene3D" id="3.40.50.720">
    <property type="entry name" value="NAD(P)-binding Rossmann-like Domain"/>
    <property type="match status" value="1"/>
</dbReference>
<evidence type="ECO:0000256" key="5">
    <source>
        <dbReference type="ARBA" id="ARBA00022498"/>
    </source>
</evidence>
<keyword evidence="8" id="KW-0520">NAD</keyword>
<dbReference type="PANTHER" id="PTHR21363">
    <property type="entry name" value="PREPHENATE DEHYDROGENASE"/>
    <property type="match status" value="1"/>
</dbReference>
<reference evidence="13 14" key="1">
    <citation type="submission" date="2016-10" db="EMBL/GenBank/DDBJ databases">
        <authorList>
            <person name="de Groot N.N."/>
        </authorList>
    </citation>
    <scope>NUCLEOTIDE SEQUENCE [LARGE SCALE GENOMIC DNA]</scope>
    <source>
        <strain evidence="13 14">DSM 10317</strain>
    </source>
</reference>
<dbReference type="InterPro" id="IPR045865">
    <property type="entry name" value="ACT-like_dom_sf"/>
</dbReference>
<proteinExistence type="inferred from homology"/>
<dbReference type="UniPathway" id="UPA00122">
    <property type="reaction ID" value="UER00961"/>
</dbReference>
<organism evidence="13 14">
    <name type="scientific">Pseudobutyrivibrio xylanivorans</name>
    <dbReference type="NCBI Taxonomy" id="185007"/>
    <lineage>
        <taxon>Bacteria</taxon>
        <taxon>Bacillati</taxon>
        <taxon>Bacillota</taxon>
        <taxon>Clostridia</taxon>
        <taxon>Lachnospirales</taxon>
        <taxon>Lachnospiraceae</taxon>
        <taxon>Pseudobutyrivibrio</taxon>
    </lineage>
</organism>
<keyword evidence="9" id="KW-0057">Aromatic amino acid biosynthesis</keyword>
<name>A0A1G5RT81_PSEXY</name>
<protein>
    <recommendedName>
        <fullName evidence="4">Prephenate dehydrogenase</fullName>
        <ecNumber evidence="3">1.3.1.12</ecNumber>
    </recommendedName>
</protein>
<dbReference type="FunFam" id="1.10.3660.10:FF:000003">
    <property type="entry name" value="Prephenate dehydrogenase"/>
    <property type="match status" value="1"/>
</dbReference>
<dbReference type="SUPFAM" id="SSF48179">
    <property type="entry name" value="6-phosphogluconate dehydrogenase C-terminal domain-like"/>
    <property type="match status" value="1"/>
</dbReference>
<evidence type="ECO:0000256" key="7">
    <source>
        <dbReference type="ARBA" id="ARBA00023002"/>
    </source>
</evidence>
<dbReference type="Gene3D" id="1.10.3660.10">
    <property type="entry name" value="6-phosphogluconate dehydrogenase C-terminal like domain"/>
    <property type="match status" value="1"/>
</dbReference>
<feature type="domain" description="Prephenate dehydrogenase nucleotide-binding" evidence="11">
    <location>
        <begin position="18"/>
        <end position="168"/>
    </location>
</feature>
<comment type="catalytic activity">
    <reaction evidence="10">
        <text>prephenate + NAD(+) = 3-(4-hydroxyphenyl)pyruvate + CO2 + NADH</text>
        <dbReference type="Rhea" id="RHEA:13869"/>
        <dbReference type="ChEBI" id="CHEBI:16526"/>
        <dbReference type="ChEBI" id="CHEBI:29934"/>
        <dbReference type="ChEBI" id="CHEBI:36242"/>
        <dbReference type="ChEBI" id="CHEBI:57540"/>
        <dbReference type="ChEBI" id="CHEBI:57945"/>
        <dbReference type="EC" id="1.3.1.12"/>
    </reaction>
</comment>
<evidence type="ECO:0000313" key="13">
    <source>
        <dbReference type="EMBL" id="SCZ77294.1"/>
    </source>
</evidence>
<keyword evidence="5" id="KW-0827">Tyrosine biosynthesis</keyword>
<dbReference type="Pfam" id="PF20463">
    <property type="entry name" value="PDH_C"/>
    <property type="match status" value="1"/>
</dbReference>
<evidence type="ECO:0000259" key="11">
    <source>
        <dbReference type="Pfam" id="PF02153"/>
    </source>
</evidence>
<dbReference type="Pfam" id="PF02153">
    <property type="entry name" value="PDH_N"/>
    <property type="match status" value="1"/>
</dbReference>
<comment type="pathway">
    <text evidence="1">Amino-acid biosynthesis; L-tyrosine biosynthesis; (4-hydroxyphenyl)pyruvate from prephenate (NAD(+) route): step 1/1.</text>
</comment>
<dbReference type="InterPro" id="IPR046826">
    <property type="entry name" value="PDH_N"/>
</dbReference>
<gene>
    <name evidence="13" type="ORF">SAMN02910350_00661</name>
</gene>
<dbReference type="GO" id="GO:0070403">
    <property type="term" value="F:NAD+ binding"/>
    <property type="evidence" value="ECO:0007669"/>
    <property type="project" value="InterPro"/>
</dbReference>